<reference evidence="1 2" key="1">
    <citation type="submission" date="2022-06" db="EMBL/GenBank/DDBJ databases">
        <title>Dynamics of rice microbiomes reveals core vertical transmitted seed endophytes.</title>
        <authorList>
            <person name="Liao K."/>
            <person name="Zhang X."/>
        </authorList>
    </citation>
    <scope>NUCLEOTIDE SEQUENCE [LARGE SCALE GENOMIC DNA]</scope>
    <source>
        <strain evidence="1 2">YT10-10-1</strain>
    </source>
</reference>
<dbReference type="RefSeq" id="WP_267122744.1">
    <property type="nucleotide sequence ID" value="NZ_JANFWR010000010.1"/>
</dbReference>
<evidence type="ECO:0000313" key="2">
    <source>
        <dbReference type="Proteomes" id="UP001320843"/>
    </source>
</evidence>
<protein>
    <submittedName>
        <fullName evidence="1">Uncharacterized protein</fullName>
    </submittedName>
</protein>
<dbReference type="Proteomes" id="UP001320843">
    <property type="component" value="Unassembled WGS sequence"/>
</dbReference>
<keyword evidence="2" id="KW-1185">Reference proteome</keyword>
<sequence>MSIADNAAKRLTVRDLQQLLADCDPDAIVSLCLPAFIAESDKTVTGDPDILMDGYSDQFPDVVPSFRTSKETPYEHFFDETGQPRPGVSPNCVTIGLTNDDTEALFAARRRAIERDATDEEDLGIEPEPAVADAENVVVDVRLPRELHTTIRRLLGRMNASHRVKAEQACTHGLLTVAGMLEMLAQDAGMVESRPGSWEGSNMAQVFASHGYN</sequence>
<gene>
    <name evidence="1" type="ORF">NB700_001888</name>
</gene>
<dbReference type="EMBL" id="JANFWR010000010">
    <property type="protein sequence ID" value="MCW0399332.1"/>
    <property type="molecule type" value="Genomic_DNA"/>
</dbReference>
<evidence type="ECO:0000313" key="1">
    <source>
        <dbReference type="EMBL" id="MCW0399332.1"/>
    </source>
</evidence>
<accession>A0ABT3DV25</accession>
<comment type="caution">
    <text evidence="1">The sequence shown here is derived from an EMBL/GenBank/DDBJ whole genome shotgun (WGS) entry which is preliminary data.</text>
</comment>
<name>A0ABT3DV25_9XANT</name>
<organism evidence="1 2">
    <name type="scientific">Xanthomonas sacchari</name>
    <dbReference type="NCBI Taxonomy" id="56458"/>
    <lineage>
        <taxon>Bacteria</taxon>
        <taxon>Pseudomonadati</taxon>
        <taxon>Pseudomonadota</taxon>
        <taxon>Gammaproteobacteria</taxon>
        <taxon>Lysobacterales</taxon>
        <taxon>Lysobacteraceae</taxon>
        <taxon>Xanthomonas</taxon>
    </lineage>
</organism>
<proteinExistence type="predicted"/>